<dbReference type="Proteomes" id="UP000290218">
    <property type="component" value="Unassembled WGS sequence"/>
</dbReference>
<keyword evidence="1" id="KW-1133">Transmembrane helix</keyword>
<evidence type="ECO:0000313" key="3">
    <source>
        <dbReference type="Proteomes" id="UP000290218"/>
    </source>
</evidence>
<dbReference type="EMBL" id="SDHX01000002">
    <property type="protein sequence ID" value="RXK53459.1"/>
    <property type="molecule type" value="Genomic_DNA"/>
</dbReference>
<keyword evidence="1" id="KW-0472">Membrane</keyword>
<reference evidence="2 3" key="1">
    <citation type="submission" date="2019-01" db="EMBL/GenBank/DDBJ databases">
        <title>Lacunisphaera sp. strain TWA-58.</title>
        <authorList>
            <person name="Chen W.-M."/>
        </authorList>
    </citation>
    <scope>NUCLEOTIDE SEQUENCE [LARGE SCALE GENOMIC DNA]</scope>
    <source>
        <strain evidence="2 3">TWA-58</strain>
    </source>
</reference>
<feature type="transmembrane region" description="Helical" evidence="1">
    <location>
        <begin position="421"/>
        <end position="440"/>
    </location>
</feature>
<feature type="transmembrane region" description="Helical" evidence="1">
    <location>
        <begin position="263"/>
        <end position="282"/>
    </location>
</feature>
<keyword evidence="1" id="KW-0812">Transmembrane</keyword>
<feature type="transmembrane region" description="Helical" evidence="1">
    <location>
        <begin position="355"/>
        <end position="374"/>
    </location>
</feature>
<accession>A0A4Q1C596</accession>
<proteinExistence type="predicted"/>
<gene>
    <name evidence="2" type="ORF">ESB00_17350</name>
</gene>
<feature type="transmembrane region" description="Helical" evidence="1">
    <location>
        <begin position="446"/>
        <end position="466"/>
    </location>
</feature>
<feature type="transmembrane region" description="Helical" evidence="1">
    <location>
        <begin position="172"/>
        <end position="191"/>
    </location>
</feature>
<feature type="transmembrane region" description="Helical" evidence="1">
    <location>
        <begin position="386"/>
        <end position="409"/>
    </location>
</feature>
<feature type="transmembrane region" description="Helical" evidence="1">
    <location>
        <begin position="21"/>
        <end position="43"/>
    </location>
</feature>
<feature type="transmembrane region" description="Helical" evidence="1">
    <location>
        <begin position="224"/>
        <end position="242"/>
    </location>
</feature>
<comment type="caution">
    <text evidence="2">The sequence shown here is derived from an EMBL/GenBank/DDBJ whole genome shotgun (WGS) entry which is preliminary data.</text>
</comment>
<organism evidence="2 3">
    <name type="scientific">Oleiharenicola lentus</name>
    <dbReference type="NCBI Taxonomy" id="2508720"/>
    <lineage>
        <taxon>Bacteria</taxon>
        <taxon>Pseudomonadati</taxon>
        <taxon>Verrucomicrobiota</taxon>
        <taxon>Opitutia</taxon>
        <taxon>Opitutales</taxon>
        <taxon>Opitutaceae</taxon>
        <taxon>Oleiharenicola</taxon>
    </lineage>
</organism>
<feature type="transmembrane region" description="Helical" evidence="1">
    <location>
        <begin position="198"/>
        <end position="218"/>
    </location>
</feature>
<keyword evidence="3" id="KW-1185">Reference proteome</keyword>
<dbReference type="AlphaFoldDB" id="A0A4Q1C596"/>
<sequence>MHAEPPMKLLQLVREDRRMGVLLLAGLLAIILGFVVVPPAVALQVMTKGGYWIMLGTFAWFGWSLFQLLRADRPWTSWRSEFPPGILLLLLACGSLLLVHERFGFKILMDEIMLLGTSMGMHFDKQAYVPVRAHDLQGAFQLLDGQLDKRPLLHPFLVSVLHDLTGYRPENAFVLNAGLGFGLLFLVYAVVRKLAGMMGAVLAVLLLSSLPLLAQSATGGGFDLLNLVMITLTLTLAVRYFVRPDQLSQQAMLLSVVLLSQTRYESVLFLIPVGIMLGWVWWRQGRPLLSWETVFVPLLFVPVALHQKIFSARESAWELASQPGFDRPFSLGYAAVNLPHWLNFFFDTTGEHSNALILSALGFVALPFLLLWWWRTLSAARTTGPTIPVAHAIFATGFAAHTLLMLFYFWGRFDDPVIRRLSLPLNLWLVFAIVTVATQFARFKWLWPVLLGLTGVGYFSFSLPAMARHDYSLDYYVGRETEWRREFMSAHPEKDYLFIDPEALIWITHKVSATPVRQALERKDILEFNFRNHTFTAFYVFQRYQVDPDTGHLNVQPDYDLGPDYQLETVWERRFTPMTVSRISRVVAIKGGPTTMPPAPVKADTLTPAQREKIRQEYFDNLIRRLP</sequence>
<name>A0A4Q1C596_9BACT</name>
<evidence type="ECO:0000256" key="1">
    <source>
        <dbReference type="SAM" id="Phobius"/>
    </source>
</evidence>
<feature type="transmembrane region" description="Helical" evidence="1">
    <location>
        <begin position="288"/>
        <end position="305"/>
    </location>
</feature>
<feature type="transmembrane region" description="Helical" evidence="1">
    <location>
        <begin position="81"/>
        <end position="99"/>
    </location>
</feature>
<feature type="transmembrane region" description="Helical" evidence="1">
    <location>
        <begin position="49"/>
        <end position="69"/>
    </location>
</feature>
<protein>
    <submittedName>
        <fullName evidence="2">Uncharacterized protein</fullName>
    </submittedName>
</protein>
<evidence type="ECO:0000313" key="2">
    <source>
        <dbReference type="EMBL" id="RXK53459.1"/>
    </source>
</evidence>